<keyword evidence="2" id="KW-1185">Reference proteome</keyword>
<accession>A0ACC8ELP1</accession>
<dbReference type="Proteomes" id="UP000250078">
    <property type="component" value="Unassembled WGS sequence"/>
</dbReference>
<evidence type="ECO:0000313" key="1">
    <source>
        <dbReference type="EMBL" id="OCK87093.1"/>
    </source>
</evidence>
<evidence type="ECO:0000313" key="2">
    <source>
        <dbReference type="Proteomes" id="UP000250078"/>
    </source>
</evidence>
<protein>
    <submittedName>
        <fullName evidence="1">NAD(P)-binding protein</fullName>
    </submittedName>
</protein>
<sequence length="338" mass="36183">MADAITSVPAKSDWGAFRWGAKNPPVDPTTSYAGKTVLITGPNAGLGFEAATKFAALGASKLIFGVRSLEKGKQAKAAIEQKTGCKPDVIQLLQLDMASYTSTEKFAREVNTKFSAVHVAVLNAGVAPPSYKPSPEGWEMALQVNVISSTYLAILLLPKLRETGLSTGQPAHLELVVSCGHGDVKAESVRDSTSILKKVSDPKNFSFTSQYVITKLLEVWAMTHIAAKTSPSQVIVNSSCPSLCKSTLGRDFSIMLRIPDSLIKAIFARTAEQGSRILVSATTTGPDAHGGYWAHDRVALPGVLVTSEEGKKLSNQFWKELLDVLKTRNPDVEAVLNG</sequence>
<dbReference type="EMBL" id="KV748270">
    <property type="protein sequence ID" value="OCK87093.1"/>
    <property type="molecule type" value="Genomic_DNA"/>
</dbReference>
<proteinExistence type="predicted"/>
<gene>
    <name evidence="1" type="ORF">K441DRAFT_595929</name>
</gene>
<reference evidence="1 2" key="1">
    <citation type="journal article" date="2016" name="Nat. Commun.">
        <title>Ectomycorrhizal ecology is imprinted in the genome of the dominant symbiotic fungus Cenococcum geophilum.</title>
        <authorList>
            <consortium name="DOE Joint Genome Institute"/>
            <person name="Peter M."/>
            <person name="Kohler A."/>
            <person name="Ohm R.A."/>
            <person name="Kuo A."/>
            <person name="Krutzmann J."/>
            <person name="Morin E."/>
            <person name="Arend M."/>
            <person name="Barry K.W."/>
            <person name="Binder M."/>
            <person name="Choi C."/>
            <person name="Clum A."/>
            <person name="Copeland A."/>
            <person name="Grisel N."/>
            <person name="Haridas S."/>
            <person name="Kipfer T."/>
            <person name="LaButti K."/>
            <person name="Lindquist E."/>
            <person name="Lipzen A."/>
            <person name="Maire R."/>
            <person name="Meier B."/>
            <person name="Mihaltcheva S."/>
            <person name="Molinier V."/>
            <person name="Murat C."/>
            <person name="Poggeler S."/>
            <person name="Quandt C.A."/>
            <person name="Sperisen C."/>
            <person name="Tritt A."/>
            <person name="Tisserant E."/>
            <person name="Crous P.W."/>
            <person name="Henrissat B."/>
            <person name="Nehls U."/>
            <person name="Egli S."/>
            <person name="Spatafora J.W."/>
            <person name="Grigoriev I.V."/>
            <person name="Martin F.M."/>
        </authorList>
    </citation>
    <scope>NUCLEOTIDE SEQUENCE [LARGE SCALE GENOMIC DNA]</scope>
    <source>
        <strain evidence="1 2">1.58</strain>
    </source>
</reference>
<name>A0ACC8ELP1_9PEZI</name>
<organism evidence="1 2">
    <name type="scientific">Cenococcum geophilum 1.58</name>
    <dbReference type="NCBI Taxonomy" id="794803"/>
    <lineage>
        <taxon>Eukaryota</taxon>
        <taxon>Fungi</taxon>
        <taxon>Dikarya</taxon>
        <taxon>Ascomycota</taxon>
        <taxon>Pezizomycotina</taxon>
        <taxon>Dothideomycetes</taxon>
        <taxon>Pleosporomycetidae</taxon>
        <taxon>Gloniales</taxon>
        <taxon>Gloniaceae</taxon>
        <taxon>Cenococcum</taxon>
    </lineage>
</organism>